<dbReference type="AlphaFoldDB" id="A0A516RI80"/>
<accession>A0A516RI80</accession>
<evidence type="ECO:0000256" key="1">
    <source>
        <dbReference type="SAM" id="MobiDB-lite"/>
    </source>
</evidence>
<organism evidence="2 3">
    <name type="scientific">Streptomyces spectabilis</name>
    <dbReference type="NCBI Taxonomy" id="68270"/>
    <lineage>
        <taxon>Bacteria</taxon>
        <taxon>Bacillati</taxon>
        <taxon>Actinomycetota</taxon>
        <taxon>Actinomycetes</taxon>
        <taxon>Kitasatosporales</taxon>
        <taxon>Streptomycetaceae</taxon>
        <taxon>Streptomyces</taxon>
    </lineage>
</organism>
<reference evidence="2 3" key="1">
    <citation type="journal article" date="2019" name="J. Ind. Microbiol. Biotechnol.">
        <title>The complete genomic sequence of Streptomyces spectabilis NRRL-2792 and identification of secondary metabolite biosynthetic gene clusters.</title>
        <authorList>
            <person name="Sinha A."/>
            <person name="Phillips-Salemka S."/>
            <person name="Niraula T.A."/>
            <person name="Short K.A."/>
            <person name="Niraula N.P."/>
        </authorList>
    </citation>
    <scope>NUCLEOTIDE SEQUENCE [LARGE SCALE GENOMIC DNA]</scope>
    <source>
        <strain evidence="2 3">NRRL 2792</strain>
    </source>
</reference>
<sequence>MPSLRFAAPVQLSARPRSDRHENVDWTREADETERASYVTLYQLSRPALRFVSHPYPVVIPAGCCEYLTPEDLVST</sequence>
<gene>
    <name evidence="2" type="ORF">FH965_36250</name>
</gene>
<proteinExistence type="predicted"/>
<feature type="region of interest" description="Disordered" evidence="1">
    <location>
        <begin position="1"/>
        <end position="27"/>
    </location>
</feature>
<name>A0A516RI80_STRST</name>
<evidence type="ECO:0000313" key="2">
    <source>
        <dbReference type="EMBL" id="QDQ15345.1"/>
    </source>
</evidence>
<dbReference type="RefSeq" id="WP_144322548.1">
    <property type="nucleotide sequence ID" value="NZ_CP040916.1"/>
</dbReference>
<dbReference type="EMBL" id="CP040916">
    <property type="protein sequence ID" value="QDQ15345.1"/>
    <property type="molecule type" value="Genomic_DNA"/>
</dbReference>
<dbReference type="Proteomes" id="UP000316806">
    <property type="component" value="Chromosome"/>
</dbReference>
<feature type="compositionally biased region" description="Basic and acidic residues" evidence="1">
    <location>
        <begin position="16"/>
        <end position="27"/>
    </location>
</feature>
<evidence type="ECO:0000313" key="3">
    <source>
        <dbReference type="Proteomes" id="UP000316806"/>
    </source>
</evidence>
<protein>
    <submittedName>
        <fullName evidence="2">Uncharacterized protein</fullName>
    </submittedName>
</protein>